<dbReference type="AlphaFoldDB" id="A0AA91ICE1"/>
<dbReference type="Proteomes" id="UP000077852">
    <property type="component" value="Unassembled WGS sequence"/>
</dbReference>
<accession>A0AA91ICE1</accession>
<proteinExistence type="predicted"/>
<sequence length="224" mass="24701">MTTKELITQAEHARRCSVSRKSVTIWKDRGQLVMVDNLIDFEASYKGERWHASTKKVFADDVVQDAARASAEISANVRRRQAGPGAPVTLSRGEVVRRLRALDWTQVFDWSHDAQRARALAAAAAVGLQAVESYADDDGHWGGFQLRNVALMERHGGLCFDAIAAGYGFELEEGDVLVESRQRLDHPDDGPDDMADPITIRLAQLPLLAYPFGPVHQRPAGKVA</sequence>
<reference evidence="1 2" key="1">
    <citation type="submission" date="2016-03" db="EMBL/GenBank/DDBJ databases">
        <title>Genome sequence of Variovorax paradoxus KB5.</title>
        <authorList>
            <person name="Jeong H."/>
            <person name="Hong C.E."/>
            <person name="Jo S.H."/>
            <person name="Park J.M."/>
        </authorList>
    </citation>
    <scope>NUCLEOTIDE SEQUENCE [LARGE SCALE GENOMIC DNA]</scope>
    <source>
        <strain evidence="1 2">KB5</strain>
    </source>
</reference>
<organism evidence="1 2">
    <name type="scientific">Variovorax paradoxus</name>
    <dbReference type="NCBI Taxonomy" id="34073"/>
    <lineage>
        <taxon>Bacteria</taxon>
        <taxon>Pseudomonadati</taxon>
        <taxon>Pseudomonadota</taxon>
        <taxon>Betaproteobacteria</taxon>
        <taxon>Burkholderiales</taxon>
        <taxon>Comamonadaceae</taxon>
        <taxon>Variovorax</taxon>
    </lineage>
</organism>
<gene>
    <name evidence="1" type="ORF">A3K87_09925</name>
</gene>
<dbReference type="EMBL" id="LVHG01000027">
    <property type="protein sequence ID" value="OAK66073.1"/>
    <property type="molecule type" value="Genomic_DNA"/>
</dbReference>
<evidence type="ECO:0000313" key="1">
    <source>
        <dbReference type="EMBL" id="OAK66073.1"/>
    </source>
</evidence>
<comment type="caution">
    <text evidence="1">The sequence shown here is derived from an EMBL/GenBank/DDBJ whole genome shotgun (WGS) entry which is preliminary data.</text>
</comment>
<evidence type="ECO:0000313" key="2">
    <source>
        <dbReference type="Proteomes" id="UP000077852"/>
    </source>
</evidence>
<name>A0AA91ICE1_VARPD</name>
<dbReference type="RefSeq" id="WP_081266663.1">
    <property type="nucleotide sequence ID" value="NZ_LVHG01000027.1"/>
</dbReference>
<protein>
    <submittedName>
        <fullName evidence="1">Uncharacterized protein</fullName>
    </submittedName>
</protein>